<dbReference type="AlphaFoldDB" id="A0A5N5PY78"/>
<keyword evidence="3" id="KW-1185">Reference proteome</keyword>
<feature type="region of interest" description="Disordered" evidence="1">
    <location>
        <begin position="60"/>
        <end position="116"/>
    </location>
</feature>
<evidence type="ECO:0000256" key="1">
    <source>
        <dbReference type="SAM" id="MobiDB-lite"/>
    </source>
</evidence>
<dbReference type="EMBL" id="VFJC01000003">
    <property type="protein sequence ID" value="KAB5583921.1"/>
    <property type="molecule type" value="Genomic_DNA"/>
</dbReference>
<evidence type="ECO:0000313" key="2">
    <source>
        <dbReference type="EMBL" id="KAB5583921.1"/>
    </source>
</evidence>
<reference evidence="2 3" key="1">
    <citation type="submission" date="2019-06" db="EMBL/GenBank/DDBJ databases">
        <title>A chromosome-scale genome assembly of the striped catfish, Pangasianodon hypophthalmus.</title>
        <authorList>
            <person name="Wen M."/>
            <person name="Zahm M."/>
            <person name="Roques C."/>
            <person name="Cabau C."/>
            <person name="Klopp C."/>
            <person name="Donnadieu C."/>
            <person name="Jouanno E."/>
            <person name="Avarre J.-C."/>
            <person name="Campet M."/>
            <person name="Ha T.T.T."/>
            <person name="Dugue R."/>
            <person name="Lampietro C."/>
            <person name="Louis A."/>
            <person name="Herpin A."/>
            <person name="Echchiki A."/>
            <person name="Berthelot C."/>
            <person name="Parey E."/>
            <person name="Roest-Crollius H."/>
            <person name="Braasch I."/>
            <person name="Postlethwait J."/>
            <person name="Bobe J."/>
            <person name="Montfort J."/>
            <person name="Bouchez O."/>
            <person name="Begum T."/>
            <person name="Schartl M."/>
            <person name="Guiguen Y."/>
        </authorList>
    </citation>
    <scope>NUCLEOTIDE SEQUENCE [LARGE SCALE GENOMIC DNA]</scope>
    <source>
        <strain evidence="2 3">Indonesia</strain>
        <tissue evidence="2">Blood</tissue>
    </source>
</reference>
<name>A0A5N5PY78_PANHP</name>
<accession>A0A5N5PY78</accession>
<dbReference type="Proteomes" id="UP000327468">
    <property type="component" value="Chromosome 2"/>
</dbReference>
<comment type="caution">
    <text evidence="2">The sequence shown here is derived from an EMBL/GenBank/DDBJ whole genome shotgun (WGS) entry which is preliminary data.</text>
</comment>
<organism evidence="2 3">
    <name type="scientific">Pangasianodon hypophthalmus</name>
    <name type="common">Striped catfish</name>
    <name type="synonym">Helicophagus hypophthalmus</name>
    <dbReference type="NCBI Taxonomy" id="310915"/>
    <lineage>
        <taxon>Eukaryota</taxon>
        <taxon>Metazoa</taxon>
        <taxon>Chordata</taxon>
        <taxon>Craniata</taxon>
        <taxon>Vertebrata</taxon>
        <taxon>Euteleostomi</taxon>
        <taxon>Actinopterygii</taxon>
        <taxon>Neopterygii</taxon>
        <taxon>Teleostei</taxon>
        <taxon>Ostariophysi</taxon>
        <taxon>Siluriformes</taxon>
        <taxon>Pangasiidae</taxon>
        <taxon>Pangasianodon</taxon>
    </lineage>
</organism>
<gene>
    <name evidence="2" type="ORF">PHYPO_G00101380</name>
</gene>
<feature type="compositionally biased region" description="Low complexity" evidence="1">
    <location>
        <begin position="72"/>
        <end position="89"/>
    </location>
</feature>
<protein>
    <submittedName>
        <fullName evidence="2">Uncharacterized protein</fullName>
    </submittedName>
</protein>
<sequence>MDEQNDRNNLKSVYRMVDCAVKLSLEEPGTPVYRKCSVWRWRVLLVFTRRRCSAWTPRAQCVDSDLPPPQSSSPLHTQPRATARATTRATTRRERSSFSTINPGALALSPSLPPPP</sequence>
<proteinExistence type="predicted"/>
<evidence type="ECO:0000313" key="3">
    <source>
        <dbReference type="Proteomes" id="UP000327468"/>
    </source>
</evidence>